<keyword evidence="1" id="KW-0378">Hydrolase</keyword>
<keyword evidence="2" id="KW-1185">Reference proteome</keyword>
<proteinExistence type="predicted"/>
<gene>
    <name evidence="1" type="ORF">KPL71_014216</name>
</gene>
<protein>
    <submittedName>
        <fullName evidence="1">ADP-ribosyl cyclase/cyclic ADP-ribose hydrolase</fullName>
    </submittedName>
</protein>
<organism evidence="1 2">
    <name type="scientific">Citrus sinensis</name>
    <name type="common">Sweet orange</name>
    <name type="synonym">Citrus aurantium var. sinensis</name>
    <dbReference type="NCBI Taxonomy" id="2711"/>
    <lineage>
        <taxon>Eukaryota</taxon>
        <taxon>Viridiplantae</taxon>
        <taxon>Streptophyta</taxon>
        <taxon>Embryophyta</taxon>
        <taxon>Tracheophyta</taxon>
        <taxon>Spermatophyta</taxon>
        <taxon>Magnoliopsida</taxon>
        <taxon>eudicotyledons</taxon>
        <taxon>Gunneridae</taxon>
        <taxon>Pentapetalae</taxon>
        <taxon>rosids</taxon>
        <taxon>malvids</taxon>
        <taxon>Sapindales</taxon>
        <taxon>Rutaceae</taxon>
        <taxon>Aurantioideae</taxon>
        <taxon>Citrus</taxon>
    </lineage>
</organism>
<name>A0ACB8KA06_CITSI</name>
<evidence type="ECO:0000313" key="2">
    <source>
        <dbReference type="Proteomes" id="UP000829398"/>
    </source>
</evidence>
<dbReference type="EMBL" id="CM039174">
    <property type="protein sequence ID" value="KAH9751245.1"/>
    <property type="molecule type" value="Genomic_DNA"/>
</dbReference>
<dbReference type="Proteomes" id="UP000829398">
    <property type="component" value="Chromosome 5"/>
</dbReference>
<accession>A0ACB8KA06</accession>
<sequence>MNLLRLFTARTRVVHKWVFSIFFEVEPTVVRKQTRSFHEAFAKHEEAFRESTEKVQNWRHALTEVANPSGWHLKDRHEVEFIQEIVKEISRKKGPRTLGILDDLVEMNSRLKKLRLLLDAESRDVRMIGICGMGGVELSEKDGLIALQKQLLSKTLMEIDIEIRNDFDGIKMIKRELRRRNVLVVIDDAVHIRQLNRLAGKHSWFGSGSRIIIPTRDEHLLRTLRVDGVYKVEKLDDDEALELFNKRAFDGQPSKDYVELIKRIVKYADGLPFALETLGSVLFGRSVDGWRSTLERLNKHSADEILDVLEISFNGLKGRIEIMRKSPEEPGKCSRLWKVADVSHVLRRNTVHLTASAKAFLKMTNLRLLKIHNLQLPAGLESLSDELRLLQWHGYPLKSLASSMEMDKTLEFNMCYRGIELFWKRIKPLNKLKLMRLSHSKNLIKTPDFTGAPNLEELILDGCKRLREIHSSLLVHGKLVLLKSRKLYKSYNSSKGDCY</sequence>
<comment type="caution">
    <text evidence="1">The sequence shown here is derived from an EMBL/GenBank/DDBJ whole genome shotgun (WGS) entry which is preliminary data.</text>
</comment>
<reference evidence="2" key="1">
    <citation type="journal article" date="2023" name="Hortic. Res.">
        <title>A chromosome-level phased genome enabling allele-level studies in sweet orange: a case study on citrus Huanglongbing tolerance.</title>
        <authorList>
            <person name="Wu B."/>
            <person name="Yu Q."/>
            <person name="Deng Z."/>
            <person name="Duan Y."/>
            <person name="Luo F."/>
            <person name="Gmitter F. Jr."/>
        </authorList>
    </citation>
    <scope>NUCLEOTIDE SEQUENCE [LARGE SCALE GENOMIC DNA]</scope>
    <source>
        <strain evidence="2">cv. Valencia</strain>
    </source>
</reference>
<evidence type="ECO:0000313" key="1">
    <source>
        <dbReference type="EMBL" id="KAH9751245.1"/>
    </source>
</evidence>